<dbReference type="AlphaFoldDB" id="A0A495J256"/>
<dbReference type="Proteomes" id="UP000268007">
    <property type="component" value="Unassembled WGS sequence"/>
</dbReference>
<protein>
    <recommendedName>
        <fullName evidence="4">Tail collar domain</fullName>
    </recommendedName>
</protein>
<evidence type="ECO:0000313" key="2">
    <source>
        <dbReference type="EMBL" id="RKR83056.1"/>
    </source>
</evidence>
<dbReference type="OrthoDB" id="9810174at2"/>
<evidence type="ECO:0008006" key="4">
    <source>
        <dbReference type="Google" id="ProtNLM"/>
    </source>
</evidence>
<evidence type="ECO:0000256" key="1">
    <source>
        <dbReference type="SAM" id="MobiDB-lite"/>
    </source>
</evidence>
<keyword evidence="3" id="KW-1185">Reference proteome</keyword>
<dbReference type="SUPFAM" id="SSF88874">
    <property type="entry name" value="Receptor-binding domain of short tail fibre protein gp12"/>
    <property type="match status" value="1"/>
</dbReference>
<gene>
    <name evidence="2" type="ORF">BDD43_3256</name>
</gene>
<proteinExistence type="predicted"/>
<comment type="caution">
    <text evidence="2">The sequence shown here is derived from an EMBL/GenBank/DDBJ whole genome shotgun (WGS) entry which is preliminary data.</text>
</comment>
<evidence type="ECO:0000313" key="3">
    <source>
        <dbReference type="Proteomes" id="UP000268007"/>
    </source>
</evidence>
<reference evidence="2 3" key="1">
    <citation type="submission" date="2018-10" db="EMBL/GenBank/DDBJ databases">
        <title>Genomic Encyclopedia of Archaeal and Bacterial Type Strains, Phase II (KMG-II): from individual species to whole genera.</title>
        <authorList>
            <person name="Goeker M."/>
        </authorList>
    </citation>
    <scope>NUCLEOTIDE SEQUENCE [LARGE SCALE GENOMIC DNA]</scope>
    <source>
        <strain evidence="2 3">DSM 18602</strain>
    </source>
</reference>
<dbReference type="EMBL" id="RBKU01000001">
    <property type="protein sequence ID" value="RKR83056.1"/>
    <property type="molecule type" value="Genomic_DNA"/>
</dbReference>
<feature type="region of interest" description="Disordered" evidence="1">
    <location>
        <begin position="122"/>
        <end position="157"/>
    </location>
</feature>
<feature type="compositionally biased region" description="Polar residues" evidence="1">
    <location>
        <begin position="142"/>
        <end position="152"/>
    </location>
</feature>
<organism evidence="2 3">
    <name type="scientific">Mucilaginibacter gracilis</name>
    <dbReference type="NCBI Taxonomy" id="423350"/>
    <lineage>
        <taxon>Bacteria</taxon>
        <taxon>Pseudomonadati</taxon>
        <taxon>Bacteroidota</taxon>
        <taxon>Sphingobacteriia</taxon>
        <taxon>Sphingobacteriales</taxon>
        <taxon>Sphingobacteriaceae</taxon>
        <taxon>Mucilaginibacter</taxon>
    </lineage>
</organism>
<sequence length="186" mass="21002">MKKFIITVSVIGLILTGYAFTQRDQSSTDSLGDVKYSILSPDQFKKVNGNGWVLLDGRKVDGSQLQKRFSIINIPDARGMFLRGLNYDRQDASIDPFFKEYGRVRLVGQFEADIVGPHNHGWTGNAGDGYPNKAEQHHSPESMRSTDPTQKSYHYPRGSEYDYAVSGVGNETRPRNIAFYIYIKIN</sequence>
<name>A0A495J256_9SPHI</name>
<accession>A0A495J256</accession>
<dbReference type="RefSeq" id="WP_121198594.1">
    <property type="nucleotide sequence ID" value="NZ_RBKU01000001.1"/>
</dbReference>